<feature type="transmembrane region" description="Helical" evidence="2">
    <location>
        <begin position="107"/>
        <end position="136"/>
    </location>
</feature>
<evidence type="ECO:0000313" key="4">
    <source>
        <dbReference type="Proteomes" id="UP000632138"/>
    </source>
</evidence>
<feature type="compositionally biased region" description="Pro residues" evidence="1">
    <location>
        <begin position="279"/>
        <end position="330"/>
    </location>
</feature>
<dbReference type="EMBL" id="JAENHP010000027">
    <property type="protein sequence ID" value="MBM2622635.1"/>
    <property type="molecule type" value="Genomic_DNA"/>
</dbReference>
<evidence type="ECO:0000256" key="1">
    <source>
        <dbReference type="SAM" id="MobiDB-lite"/>
    </source>
</evidence>
<evidence type="ECO:0000256" key="2">
    <source>
        <dbReference type="SAM" id="Phobius"/>
    </source>
</evidence>
<name>A0ABS2ARY2_9ACTN</name>
<feature type="compositionally biased region" description="Pro residues" evidence="1">
    <location>
        <begin position="358"/>
        <end position="390"/>
    </location>
</feature>
<dbReference type="RefSeq" id="WP_203382989.1">
    <property type="nucleotide sequence ID" value="NZ_JAENHP010000027.1"/>
</dbReference>
<dbReference type="PRINTS" id="PR01217">
    <property type="entry name" value="PRICHEXTENSN"/>
</dbReference>
<sequence>MTSAETIDPIPVRPGVVTIAFWFQVALVALMLIVVGVSIADAVHYSGLIDEAVRTTTADTTSVSWEREDNVIGTLFLAVPLTVLAIWLGVTAVWVRRGSNVARILTWVGLGLPALFVVISCFFGFMAVFAFAALAAPFSEPLPEDDPTTWEDDPGFGDDGFAESVWDLDSGTWSVVSDAIIATSLVLILLLAVATVVLLLTGPANRWFRRGEPTRRPPTPQQFAFPYGYQPVPTYPAPYGYAAPPPHGYAAPPTWPTPYPPAGAPFPPAGFAPPAPPFPPAAAAPFPQATPPFTPYGSTPFPPSWPAQAPTPAPPAQEPTPAPVPFPDPAPGQANSPAPASTPFPDPSPGHAERPAPASSPDPAPGPSPEPGPGSTPEPGPTPPPSDPTT</sequence>
<protein>
    <submittedName>
        <fullName evidence="3">Uncharacterized protein</fullName>
    </submittedName>
</protein>
<organism evidence="3 4">
    <name type="scientific">Paractinoplanes ovalisporus</name>
    <dbReference type="NCBI Taxonomy" id="2810368"/>
    <lineage>
        <taxon>Bacteria</taxon>
        <taxon>Bacillati</taxon>
        <taxon>Actinomycetota</taxon>
        <taxon>Actinomycetes</taxon>
        <taxon>Micromonosporales</taxon>
        <taxon>Micromonosporaceae</taxon>
        <taxon>Paractinoplanes</taxon>
    </lineage>
</organism>
<feature type="transmembrane region" description="Helical" evidence="2">
    <location>
        <begin position="179"/>
        <end position="200"/>
    </location>
</feature>
<keyword evidence="2" id="KW-0472">Membrane</keyword>
<accession>A0ABS2ARY2</accession>
<evidence type="ECO:0000313" key="3">
    <source>
        <dbReference type="EMBL" id="MBM2622635.1"/>
    </source>
</evidence>
<reference evidence="3 4" key="1">
    <citation type="submission" date="2021-01" db="EMBL/GenBank/DDBJ databases">
        <title>Actinoplanes sp. nov. LDG1-06 isolated from lichen.</title>
        <authorList>
            <person name="Saeng-In P."/>
            <person name="Phongsopitanun W."/>
            <person name="Kanchanasin P."/>
            <person name="Yuki M."/>
            <person name="Kudo T."/>
            <person name="Ohkuma M."/>
            <person name="Tanasupawat S."/>
        </authorList>
    </citation>
    <scope>NUCLEOTIDE SEQUENCE [LARGE SCALE GENOMIC DNA]</scope>
    <source>
        <strain evidence="3 4">LDG1-06</strain>
    </source>
</reference>
<gene>
    <name evidence="3" type="ORF">JIG36_44755</name>
</gene>
<keyword evidence="2" id="KW-0812">Transmembrane</keyword>
<keyword evidence="2" id="KW-1133">Transmembrane helix</keyword>
<feature type="transmembrane region" description="Helical" evidence="2">
    <location>
        <begin position="21"/>
        <end position="40"/>
    </location>
</feature>
<comment type="caution">
    <text evidence="3">The sequence shown here is derived from an EMBL/GenBank/DDBJ whole genome shotgun (WGS) entry which is preliminary data.</text>
</comment>
<feature type="transmembrane region" description="Helical" evidence="2">
    <location>
        <begin position="71"/>
        <end position="95"/>
    </location>
</feature>
<keyword evidence="4" id="KW-1185">Reference proteome</keyword>
<dbReference type="Proteomes" id="UP000632138">
    <property type="component" value="Unassembled WGS sequence"/>
</dbReference>
<feature type="region of interest" description="Disordered" evidence="1">
    <location>
        <begin position="279"/>
        <end position="390"/>
    </location>
</feature>
<proteinExistence type="predicted"/>